<dbReference type="EMBL" id="VUOC01000004">
    <property type="protein sequence ID" value="KAA2239194.1"/>
    <property type="molecule type" value="Genomic_DNA"/>
</dbReference>
<gene>
    <name evidence="2" type="ORF">F0L74_23600</name>
</gene>
<keyword evidence="2" id="KW-0808">Transferase</keyword>
<keyword evidence="3" id="KW-1185">Reference proteome</keyword>
<name>A0A5B2VK22_9BACT</name>
<comment type="caution">
    <text evidence="2">The sequence shown here is derived from an EMBL/GenBank/DDBJ whole genome shotgun (WGS) entry which is preliminary data.</text>
</comment>
<evidence type="ECO:0000313" key="3">
    <source>
        <dbReference type="Proteomes" id="UP000324611"/>
    </source>
</evidence>
<reference evidence="2 3" key="2">
    <citation type="submission" date="2019-09" db="EMBL/GenBank/DDBJ databases">
        <authorList>
            <person name="Jin C."/>
        </authorList>
    </citation>
    <scope>NUCLEOTIDE SEQUENCE [LARGE SCALE GENOMIC DNA]</scope>
    <source>
        <strain evidence="2 3">BN140078</strain>
    </source>
</reference>
<dbReference type="Proteomes" id="UP000324611">
    <property type="component" value="Unassembled WGS sequence"/>
</dbReference>
<dbReference type="RefSeq" id="WP_149840373.1">
    <property type="nucleotide sequence ID" value="NZ_VUOC01000004.1"/>
</dbReference>
<dbReference type="InterPro" id="IPR007345">
    <property type="entry name" value="Polysacch_pyruvyl_Trfase"/>
</dbReference>
<protein>
    <submittedName>
        <fullName evidence="2">Polysaccharide pyruvyl transferase family protein</fullName>
    </submittedName>
</protein>
<proteinExistence type="predicted"/>
<dbReference type="AlphaFoldDB" id="A0A5B2VK22"/>
<dbReference type="PANTHER" id="PTHR36836">
    <property type="entry name" value="COLANIC ACID BIOSYNTHESIS PROTEIN WCAK"/>
    <property type="match status" value="1"/>
</dbReference>
<evidence type="ECO:0000313" key="2">
    <source>
        <dbReference type="EMBL" id="KAA2239194.1"/>
    </source>
</evidence>
<dbReference type="Pfam" id="PF04230">
    <property type="entry name" value="PS_pyruv_trans"/>
    <property type="match status" value="1"/>
</dbReference>
<accession>A0A5B2VK22</accession>
<dbReference type="GO" id="GO:0016740">
    <property type="term" value="F:transferase activity"/>
    <property type="evidence" value="ECO:0007669"/>
    <property type="project" value="UniProtKB-KW"/>
</dbReference>
<organism evidence="2 3">
    <name type="scientific">Chitinophaga agrisoli</name>
    <dbReference type="NCBI Taxonomy" id="2607653"/>
    <lineage>
        <taxon>Bacteria</taxon>
        <taxon>Pseudomonadati</taxon>
        <taxon>Bacteroidota</taxon>
        <taxon>Chitinophagia</taxon>
        <taxon>Chitinophagales</taxon>
        <taxon>Chitinophagaceae</taxon>
        <taxon>Chitinophaga</taxon>
    </lineage>
</organism>
<dbReference type="PANTHER" id="PTHR36836:SF1">
    <property type="entry name" value="COLANIC ACID BIOSYNTHESIS PROTEIN WCAK"/>
    <property type="match status" value="1"/>
</dbReference>
<feature type="domain" description="Polysaccharide pyruvyl transferase" evidence="1">
    <location>
        <begin position="18"/>
        <end position="316"/>
    </location>
</feature>
<sequence length="384" mass="44234">MVKNKLKVLVKGAYGHANFGDDALMWTIERFFNDQFPELDVWFSAGNEGDYCAKLLSRAGFINYSKLKEMEVDVMVYGGGTQFFLFNGNRSGIRYHAQNFTRLLRSNPGVLVKKIHRKLFGTQLEGIKAAHVAGLGLGLGPFNDDNTRVKDIKHLVNSLEYLYVRDEVSLEYCHQWCMHKAGLGADICFSSYGTAGVLPLNGFHPKGPGDKRKIGVIVRDWDHEQEGRAYYEPLLRAMEEMNGNDEFVFIIFSPVKDKMWRRLLSERNKPYISWDPATQSIPAFMAQLNTFDGFITARYHGAVFAALLNKPAICIEIEPKLEILTEQVPEMRLWRKPFRKEELKEQMDIFYNREFDCAASVQRLRDRANNMLTAFARYMHKIEK</sequence>
<evidence type="ECO:0000259" key="1">
    <source>
        <dbReference type="Pfam" id="PF04230"/>
    </source>
</evidence>
<reference evidence="2 3" key="1">
    <citation type="submission" date="2019-09" db="EMBL/GenBank/DDBJ databases">
        <title>Chitinophaga ginsengihumi sp. nov., isolated from soil of ginseng rhizosphere.</title>
        <authorList>
            <person name="Lee J."/>
        </authorList>
    </citation>
    <scope>NUCLEOTIDE SEQUENCE [LARGE SCALE GENOMIC DNA]</scope>
    <source>
        <strain evidence="2 3">BN140078</strain>
    </source>
</reference>